<comment type="subunit">
    <text evidence="8">The Tol-Pal system is composed of five core proteins: the inner membrane proteins TolA, TolQ and TolR, the periplasmic protein TolB and the outer membrane protein Pal. They form a network linking the inner and outer membranes and the peptidoglycan layer.</text>
</comment>
<comment type="function">
    <text evidence="8">Part of the Tol-Pal system, which plays a role in outer membrane invagination during cell division and is important for maintaining outer membrane integrity.</text>
</comment>
<keyword evidence="4 8" id="KW-0564">Palmitate</keyword>
<reference evidence="11" key="2">
    <citation type="submission" date="2020-09" db="EMBL/GenBank/DDBJ databases">
        <authorList>
            <person name="Sun Q."/>
            <person name="Zhou Y."/>
        </authorList>
    </citation>
    <scope>NUCLEOTIDE SEQUENCE</scope>
    <source>
        <strain evidence="11">CGMCC 1.10998</strain>
    </source>
</reference>
<comment type="similarity">
    <text evidence="8">Belongs to the Pal lipoprotein family.</text>
</comment>
<dbReference type="PROSITE" id="PS51123">
    <property type="entry name" value="OMPA_2"/>
    <property type="match status" value="1"/>
</dbReference>
<protein>
    <recommendedName>
        <fullName evidence="8">Peptidoglycan-associated lipoprotein</fullName>
        <shortName evidence="8">PAL</shortName>
    </recommendedName>
</protein>
<name>A0A916UBC2_9BURK</name>
<dbReference type="HAMAP" id="MF_02204">
    <property type="entry name" value="Pal"/>
    <property type="match status" value="1"/>
</dbReference>
<dbReference type="SUPFAM" id="SSF103088">
    <property type="entry name" value="OmpA-like"/>
    <property type="match status" value="1"/>
</dbReference>
<dbReference type="InterPro" id="IPR006664">
    <property type="entry name" value="OMP_bac"/>
</dbReference>
<dbReference type="PRINTS" id="PR01021">
    <property type="entry name" value="OMPADOMAIN"/>
</dbReference>
<dbReference type="InterPro" id="IPR050330">
    <property type="entry name" value="Bact_OuterMem_StrucFunc"/>
</dbReference>
<dbReference type="AlphaFoldDB" id="A0A916UBC2"/>
<evidence type="ECO:0000256" key="3">
    <source>
        <dbReference type="ARBA" id="ARBA00023136"/>
    </source>
</evidence>
<sequence length="177" mass="18828">MRAIATFTTVVSGAILLAACSSPVKVEEKPAAPVAVETAKPAAPDSRTVATVVAPTVDPLTDPNNILSKHSVYFDFDSYAVKKEFNPVVDAHSKYVASSSTRKILIQGNTDERGGSEYNLALGQKRAEAVRKAMALLGTPDAQMEAVSYGKEKPKATGSDEAAWAENRRADIVYTAK</sequence>
<feature type="chain" id="PRO_5037402498" description="Peptidoglycan-associated lipoprotein" evidence="9">
    <location>
        <begin position="27"/>
        <end position="177"/>
    </location>
</feature>
<organism evidence="11 12">
    <name type="scientific">Undibacterium terreum</name>
    <dbReference type="NCBI Taxonomy" id="1224302"/>
    <lineage>
        <taxon>Bacteria</taxon>
        <taxon>Pseudomonadati</taxon>
        <taxon>Pseudomonadota</taxon>
        <taxon>Betaproteobacteria</taxon>
        <taxon>Burkholderiales</taxon>
        <taxon>Oxalobacteraceae</taxon>
        <taxon>Undibacterium</taxon>
    </lineage>
</organism>
<evidence type="ECO:0000259" key="10">
    <source>
        <dbReference type="PROSITE" id="PS51123"/>
    </source>
</evidence>
<comment type="subcellular location">
    <subcellularLocation>
        <location evidence="8">Cell outer membrane</location>
        <topology evidence="8">Lipid-anchor</topology>
    </subcellularLocation>
</comment>
<dbReference type="Gene3D" id="3.30.1330.60">
    <property type="entry name" value="OmpA-like domain"/>
    <property type="match status" value="1"/>
</dbReference>
<comment type="caution">
    <text evidence="11">The sequence shown here is derived from an EMBL/GenBank/DDBJ whole genome shotgun (WGS) entry which is preliminary data.</text>
</comment>
<dbReference type="PANTHER" id="PTHR30329">
    <property type="entry name" value="STATOR ELEMENT OF FLAGELLAR MOTOR COMPLEX"/>
    <property type="match status" value="1"/>
</dbReference>
<dbReference type="InterPro" id="IPR036737">
    <property type="entry name" value="OmpA-like_sf"/>
</dbReference>
<dbReference type="Proteomes" id="UP000637423">
    <property type="component" value="Unassembled WGS sequence"/>
</dbReference>
<accession>A0A916UBC2</accession>
<evidence type="ECO:0000313" key="11">
    <source>
        <dbReference type="EMBL" id="GGC67430.1"/>
    </source>
</evidence>
<dbReference type="GO" id="GO:0009279">
    <property type="term" value="C:cell outer membrane"/>
    <property type="evidence" value="ECO:0007669"/>
    <property type="project" value="UniProtKB-SubCell"/>
</dbReference>
<keyword evidence="6 8" id="KW-0449">Lipoprotein</keyword>
<keyword evidence="12" id="KW-1185">Reference proteome</keyword>
<feature type="signal peptide" evidence="9">
    <location>
        <begin position="1"/>
        <end position="26"/>
    </location>
</feature>
<feature type="domain" description="OmpA-like" evidence="10">
    <location>
        <begin position="61"/>
        <end position="177"/>
    </location>
</feature>
<evidence type="ECO:0000256" key="5">
    <source>
        <dbReference type="ARBA" id="ARBA00023237"/>
    </source>
</evidence>
<evidence type="ECO:0000256" key="6">
    <source>
        <dbReference type="ARBA" id="ARBA00023288"/>
    </source>
</evidence>
<keyword evidence="7 8" id="KW-0131">Cell cycle</keyword>
<gene>
    <name evidence="8" type="primary">pal</name>
    <name evidence="11" type="ORF">GCM10011396_13030</name>
</gene>
<keyword evidence="1 8" id="KW-0132">Cell division</keyword>
<evidence type="ECO:0000256" key="1">
    <source>
        <dbReference type="ARBA" id="ARBA00022618"/>
    </source>
</evidence>
<dbReference type="InterPro" id="IPR014169">
    <property type="entry name" value="Pal_lipo_C"/>
</dbReference>
<dbReference type="Pfam" id="PF00691">
    <property type="entry name" value="OmpA"/>
    <property type="match status" value="1"/>
</dbReference>
<evidence type="ECO:0000256" key="8">
    <source>
        <dbReference type="HAMAP-Rule" id="MF_02204"/>
    </source>
</evidence>
<dbReference type="EMBL" id="BMED01000001">
    <property type="protein sequence ID" value="GGC67430.1"/>
    <property type="molecule type" value="Genomic_DNA"/>
</dbReference>
<reference evidence="11" key="1">
    <citation type="journal article" date="2014" name="Int. J. Syst. Evol. Microbiol.">
        <title>Complete genome sequence of Corynebacterium casei LMG S-19264T (=DSM 44701T), isolated from a smear-ripened cheese.</title>
        <authorList>
            <consortium name="US DOE Joint Genome Institute (JGI-PGF)"/>
            <person name="Walter F."/>
            <person name="Albersmeier A."/>
            <person name="Kalinowski J."/>
            <person name="Ruckert C."/>
        </authorList>
    </citation>
    <scope>NUCLEOTIDE SEQUENCE</scope>
    <source>
        <strain evidence="11">CGMCC 1.10998</strain>
    </source>
</reference>
<dbReference type="RefSeq" id="WP_188565114.1">
    <property type="nucleotide sequence ID" value="NZ_BMED01000001.1"/>
</dbReference>
<evidence type="ECO:0000256" key="2">
    <source>
        <dbReference type="ARBA" id="ARBA00022729"/>
    </source>
</evidence>
<evidence type="ECO:0000256" key="7">
    <source>
        <dbReference type="ARBA" id="ARBA00023306"/>
    </source>
</evidence>
<dbReference type="NCBIfam" id="TIGR02802">
    <property type="entry name" value="Pal_lipo"/>
    <property type="match status" value="1"/>
</dbReference>
<evidence type="ECO:0000256" key="9">
    <source>
        <dbReference type="SAM" id="SignalP"/>
    </source>
</evidence>
<dbReference type="PANTHER" id="PTHR30329:SF21">
    <property type="entry name" value="LIPOPROTEIN YIAD-RELATED"/>
    <property type="match status" value="1"/>
</dbReference>
<keyword evidence="5 8" id="KW-0998">Cell outer membrane</keyword>
<keyword evidence="2 8" id="KW-0732">Signal</keyword>
<dbReference type="GO" id="GO:0051301">
    <property type="term" value="P:cell division"/>
    <property type="evidence" value="ECO:0007669"/>
    <property type="project" value="UniProtKB-UniRule"/>
</dbReference>
<dbReference type="InterPro" id="IPR039001">
    <property type="entry name" value="Pal"/>
</dbReference>
<dbReference type="PROSITE" id="PS51257">
    <property type="entry name" value="PROKAR_LIPOPROTEIN"/>
    <property type="match status" value="1"/>
</dbReference>
<evidence type="ECO:0000256" key="4">
    <source>
        <dbReference type="ARBA" id="ARBA00023139"/>
    </source>
</evidence>
<evidence type="ECO:0000313" key="12">
    <source>
        <dbReference type="Proteomes" id="UP000637423"/>
    </source>
</evidence>
<proteinExistence type="inferred from homology"/>
<dbReference type="InterPro" id="IPR006665">
    <property type="entry name" value="OmpA-like"/>
</dbReference>
<keyword evidence="3 8" id="KW-0472">Membrane</keyword>
<dbReference type="CDD" id="cd07185">
    <property type="entry name" value="OmpA_C-like"/>
    <property type="match status" value="1"/>
</dbReference>